<dbReference type="AlphaFoldDB" id="A0A4U1JJD9"/>
<keyword evidence="3" id="KW-1185">Reference proteome</keyword>
<evidence type="ECO:0000313" key="3">
    <source>
        <dbReference type="Proteomes" id="UP000309215"/>
    </source>
</evidence>
<gene>
    <name evidence="2" type="ORF">E8A74_03515</name>
</gene>
<accession>A0A4U1JJD9</accession>
<evidence type="ECO:0000256" key="1">
    <source>
        <dbReference type="SAM" id="Phobius"/>
    </source>
</evidence>
<name>A0A4U1JJD9_9BACT</name>
<organism evidence="2 3">
    <name type="scientific">Polyangium fumosum</name>
    <dbReference type="NCBI Taxonomy" id="889272"/>
    <lineage>
        <taxon>Bacteria</taxon>
        <taxon>Pseudomonadati</taxon>
        <taxon>Myxococcota</taxon>
        <taxon>Polyangia</taxon>
        <taxon>Polyangiales</taxon>
        <taxon>Polyangiaceae</taxon>
        <taxon>Polyangium</taxon>
    </lineage>
</organism>
<evidence type="ECO:0000313" key="2">
    <source>
        <dbReference type="EMBL" id="TKD12827.1"/>
    </source>
</evidence>
<keyword evidence="1" id="KW-0812">Transmembrane</keyword>
<dbReference type="Proteomes" id="UP000309215">
    <property type="component" value="Unassembled WGS sequence"/>
</dbReference>
<proteinExistence type="predicted"/>
<sequence>MSTHPLPARLEWRARCPTATGEAIMGTQSTPTSGRRSLVGNTLVTVGALSSAFGAVGWLSALRSPSILTLALGFVLYGMLPVLLGVTFVWRGLGMIEEVESARRVDAVSRAALLDALRGGGATAREVAAKLGMPNTREAERALDRLVRDDLAKLDVTDDGELVYRRDPETILLQDRDVN</sequence>
<keyword evidence="1" id="KW-0472">Membrane</keyword>
<dbReference type="EMBL" id="SSMQ01000002">
    <property type="protein sequence ID" value="TKD12827.1"/>
    <property type="molecule type" value="Genomic_DNA"/>
</dbReference>
<keyword evidence="1" id="KW-1133">Transmembrane helix</keyword>
<dbReference type="RefSeq" id="WP_136927465.1">
    <property type="nucleotide sequence ID" value="NZ_SSMQ01000002.1"/>
</dbReference>
<reference evidence="2 3" key="1">
    <citation type="submission" date="2019-04" db="EMBL/GenBank/DDBJ databases">
        <authorList>
            <person name="Li Y."/>
            <person name="Wang J."/>
        </authorList>
    </citation>
    <scope>NUCLEOTIDE SEQUENCE [LARGE SCALE GENOMIC DNA]</scope>
    <source>
        <strain evidence="2 3">DSM 14668</strain>
    </source>
</reference>
<feature type="transmembrane region" description="Helical" evidence="1">
    <location>
        <begin position="67"/>
        <end position="90"/>
    </location>
</feature>
<feature type="transmembrane region" description="Helical" evidence="1">
    <location>
        <begin position="38"/>
        <end position="61"/>
    </location>
</feature>
<comment type="caution">
    <text evidence="2">The sequence shown here is derived from an EMBL/GenBank/DDBJ whole genome shotgun (WGS) entry which is preliminary data.</text>
</comment>
<dbReference type="OrthoDB" id="5522198at2"/>
<protein>
    <submittedName>
        <fullName evidence="2">Uncharacterized protein</fullName>
    </submittedName>
</protein>